<dbReference type="AlphaFoldDB" id="A0A9W7F8E3"/>
<name>A0A9W7F8E3_9STRA</name>
<accession>A0A9W7F8E3</accession>
<keyword evidence="2" id="KW-1185">Reference proteome</keyword>
<evidence type="ECO:0000313" key="1">
    <source>
        <dbReference type="EMBL" id="GMI05048.1"/>
    </source>
</evidence>
<dbReference type="Proteomes" id="UP001165082">
    <property type="component" value="Unassembled WGS sequence"/>
</dbReference>
<organism evidence="1 2">
    <name type="scientific">Triparma retinervis</name>
    <dbReference type="NCBI Taxonomy" id="2557542"/>
    <lineage>
        <taxon>Eukaryota</taxon>
        <taxon>Sar</taxon>
        <taxon>Stramenopiles</taxon>
        <taxon>Ochrophyta</taxon>
        <taxon>Bolidophyceae</taxon>
        <taxon>Parmales</taxon>
        <taxon>Triparmaceae</taxon>
        <taxon>Triparma</taxon>
    </lineage>
</organism>
<reference evidence="1" key="1">
    <citation type="submission" date="2022-07" db="EMBL/GenBank/DDBJ databases">
        <title>Genome analysis of Parmales, a sister group of diatoms, reveals the evolutionary specialization of diatoms from phago-mixotrophs to photoautotrophs.</title>
        <authorList>
            <person name="Ban H."/>
            <person name="Sato S."/>
            <person name="Yoshikawa S."/>
            <person name="Kazumasa Y."/>
            <person name="Nakamura Y."/>
            <person name="Ichinomiya M."/>
            <person name="Saitoh K."/>
            <person name="Sato N."/>
            <person name="Blanc-Mathieu R."/>
            <person name="Endo H."/>
            <person name="Kuwata A."/>
            <person name="Ogata H."/>
        </authorList>
    </citation>
    <scope>NUCLEOTIDE SEQUENCE</scope>
</reference>
<sequence length="335" mass="38599">TKDGVTLAPGDLITHVNGTPLSPLLTAHPTLDPVYPLFSTTLKLKLTIVRNFRWILPKIRHVNPLFNLEFDDIDSDEECVKEALELVDSPLDDVLEPIGDFQGWLRRKKTKWRERRGTSDEHYAGLYPERRQHKKREAPAAASLEVEKDYYTMKGPDDFWRDLGFDSMEEWYQGRVAGWRKKYRWNRVRLDVIQEKLRSGEGVGLPMEEEEGEGKFREVQEWLAVRKVEWKVKREREKAYTKDLLEDVRRAKMGGEGGGGMKFNQIQDRPPPMARSTVLSHLTLALTQSNAPKKTYSIDWLFNADICGSDDLVFLTLSFLTDFERGRTSGPKSAG</sequence>
<evidence type="ECO:0000313" key="2">
    <source>
        <dbReference type="Proteomes" id="UP001165082"/>
    </source>
</evidence>
<proteinExistence type="predicted"/>
<gene>
    <name evidence="1" type="ORF">TrRE_jg3796</name>
</gene>
<comment type="caution">
    <text evidence="1">The sequence shown here is derived from an EMBL/GenBank/DDBJ whole genome shotgun (WGS) entry which is preliminary data.</text>
</comment>
<feature type="non-terminal residue" evidence="1">
    <location>
        <position position="1"/>
    </location>
</feature>
<protein>
    <submittedName>
        <fullName evidence="1">Uncharacterized protein</fullName>
    </submittedName>
</protein>
<dbReference type="EMBL" id="BRXZ01000099">
    <property type="protein sequence ID" value="GMI05048.1"/>
    <property type="molecule type" value="Genomic_DNA"/>
</dbReference>